<organism evidence="2 3">
    <name type="scientific">Caligus rogercresseyi</name>
    <name type="common">Sea louse</name>
    <dbReference type="NCBI Taxonomy" id="217165"/>
    <lineage>
        <taxon>Eukaryota</taxon>
        <taxon>Metazoa</taxon>
        <taxon>Ecdysozoa</taxon>
        <taxon>Arthropoda</taxon>
        <taxon>Crustacea</taxon>
        <taxon>Multicrustacea</taxon>
        <taxon>Hexanauplia</taxon>
        <taxon>Copepoda</taxon>
        <taxon>Siphonostomatoida</taxon>
        <taxon>Caligidae</taxon>
        <taxon>Caligus</taxon>
    </lineage>
</organism>
<evidence type="ECO:0000313" key="2">
    <source>
        <dbReference type="EMBL" id="QQP54811.1"/>
    </source>
</evidence>
<dbReference type="EMBL" id="CP045894">
    <property type="protein sequence ID" value="QQP54811.1"/>
    <property type="molecule type" value="Genomic_DNA"/>
</dbReference>
<accession>A0A7T8KF95</accession>
<protein>
    <submittedName>
        <fullName evidence="2">Uncharacterized protein</fullName>
    </submittedName>
</protein>
<keyword evidence="3" id="KW-1185">Reference proteome</keyword>
<reference evidence="3" key="1">
    <citation type="submission" date="2021-01" db="EMBL/GenBank/DDBJ databases">
        <title>Caligus Genome Assembly.</title>
        <authorList>
            <person name="Gallardo-Escarate C."/>
        </authorList>
    </citation>
    <scope>NUCLEOTIDE SEQUENCE [LARGE SCALE GENOMIC DNA]</scope>
</reference>
<gene>
    <name evidence="2" type="ORF">FKW44_007770</name>
</gene>
<proteinExistence type="predicted"/>
<feature type="non-terminal residue" evidence="2">
    <location>
        <position position="1"/>
    </location>
</feature>
<dbReference type="Proteomes" id="UP000595437">
    <property type="component" value="Chromosome 5"/>
</dbReference>
<evidence type="ECO:0000256" key="1">
    <source>
        <dbReference type="SAM" id="MobiDB-lite"/>
    </source>
</evidence>
<feature type="region of interest" description="Disordered" evidence="1">
    <location>
        <begin position="1"/>
        <end position="24"/>
    </location>
</feature>
<evidence type="ECO:0000313" key="3">
    <source>
        <dbReference type="Proteomes" id="UP000595437"/>
    </source>
</evidence>
<sequence>DSETSPLCRRTTRMGSPGNMNPGGEEVLVSERQSLHRERHVLFCKRQAFLFERHVHEMKDVLDSNGWNLC</sequence>
<name>A0A7T8KF95_CALRO</name>
<dbReference type="AlphaFoldDB" id="A0A7T8KF95"/>